<evidence type="ECO:0000313" key="3">
    <source>
        <dbReference type="Proteomes" id="UP000003226"/>
    </source>
</evidence>
<organism evidence="2 3">
    <name type="scientific">Rhodanobacter spathiphylli B39</name>
    <dbReference type="NCBI Taxonomy" id="1163407"/>
    <lineage>
        <taxon>Bacteria</taxon>
        <taxon>Pseudomonadati</taxon>
        <taxon>Pseudomonadota</taxon>
        <taxon>Gammaproteobacteria</taxon>
        <taxon>Lysobacterales</taxon>
        <taxon>Rhodanobacteraceae</taxon>
        <taxon>Rhodanobacter</taxon>
    </lineage>
</organism>
<dbReference type="AlphaFoldDB" id="I4W184"/>
<keyword evidence="3" id="KW-1185">Reference proteome</keyword>
<evidence type="ECO:0000256" key="1">
    <source>
        <dbReference type="SAM" id="MobiDB-lite"/>
    </source>
</evidence>
<accession>I4W184</accession>
<feature type="region of interest" description="Disordered" evidence="1">
    <location>
        <begin position="1"/>
        <end position="71"/>
    </location>
</feature>
<comment type="caution">
    <text evidence="2">The sequence shown here is derived from an EMBL/GenBank/DDBJ whole genome shotgun (WGS) entry which is preliminary data.</text>
</comment>
<reference evidence="2 3" key="1">
    <citation type="journal article" date="2012" name="J. Bacteriol.">
        <title>Genome sequences for six rhodanobacter strains, isolated from soils and the terrestrial subsurface, with variable denitrification capabilities.</title>
        <authorList>
            <person name="Kostka J.E."/>
            <person name="Green S.J."/>
            <person name="Rishishwar L."/>
            <person name="Prakash O."/>
            <person name="Katz L.S."/>
            <person name="Marino-Ramirez L."/>
            <person name="Jordan I.K."/>
            <person name="Munk C."/>
            <person name="Ivanova N."/>
            <person name="Mikhailova N."/>
            <person name="Watson D.B."/>
            <person name="Brown S.D."/>
            <person name="Palumbo A.V."/>
            <person name="Brooks S.C."/>
        </authorList>
    </citation>
    <scope>NUCLEOTIDE SEQUENCE [LARGE SCALE GENOMIC DNA]</scope>
    <source>
        <strain evidence="2 3">B39</strain>
    </source>
</reference>
<proteinExistence type="predicted"/>
<gene>
    <name evidence="2" type="ORF">UU7_09565</name>
</gene>
<dbReference type="PATRIC" id="fig|1163407.3.peg.1926"/>
<feature type="compositionally biased region" description="Basic residues" evidence="1">
    <location>
        <begin position="58"/>
        <end position="71"/>
    </location>
</feature>
<feature type="compositionally biased region" description="Polar residues" evidence="1">
    <location>
        <begin position="1"/>
        <end position="11"/>
    </location>
</feature>
<dbReference type="Proteomes" id="UP000003226">
    <property type="component" value="Unassembled WGS sequence"/>
</dbReference>
<protein>
    <submittedName>
        <fullName evidence="2">Uncharacterized protein</fullName>
    </submittedName>
</protein>
<dbReference type="EMBL" id="AJXT01000022">
    <property type="protein sequence ID" value="EIL93225.1"/>
    <property type="molecule type" value="Genomic_DNA"/>
</dbReference>
<sequence length="71" mass="7780">MQLRSLATQSIDMKAEPTRSPPSSSVPPVLDGHHPPVPEPLEWQKHLPAAADADASRRIPRGRPAKKQGER</sequence>
<evidence type="ECO:0000313" key="2">
    <source>
        <dbReference type="EMBL" id="EIL93225.1"/>
    </source>
</evidence>
<name>I4W184_9GAMM</name>